<dbReference type="PANTHER" id="PTHR48022:SF74">
    <property type="entry name" value="SUGAR TRANSPORTER, PUTATIVE (AFU_ORTHOLOGUE AFUA_8G02010)-RELATED"/>
    <property type="match status" value="1"/>
</dbReference>
<comment type="catalytic activity">
    <reaction evidence="7">
        <text>myo-inositol(out) + H(+)(out) = myo-inositol(in) + H(+)(in)</text>
        <dbReference type="Rhea" id="RHEA:60364"/>
        <dbReference type="ChEBI" id="CHEBI:15378"/>
        <dbReference type="ChEBI" id="CHEBI:17268"/>
    </reaction>
</comment>
<evidence type="ECO:0000313" key="11">
    <source>
        <dbReference type="EMBL" id="KAJ7698092.1"/>
    </source>
</evidence>
<organism evidence="11 12">
    <name type="scientific">Mycena rosella</name>
    <name type="common">Pink bonnet</name>
    <name type="synonym">Agaricus rosellus</name>
    <dbReference type="NCBI Taxonomy" id="1033263"/>
    <lineage>
        <taxon>Eukaryota</taxon>
        <taxon>Fungi</taxon>
        <taxon>Dikarya</taxon>
        <taxon>Basidiomycota</taxon>
        <taxon>Agaricomycotina</taxon>
        <taxon>Agaricomycetes</taxon>
        <taxon>Agaricomycetidae</taxon>
        <taxon>Agaricales</taxon>
        <taxon>Marasmiineae</taxon>
        <taxon>Mycenaceae</taxon>
        <taxon>Mycena</taxon>
    </lineage>
</organism>
<feature type="region of interest" description="Disordered" evidence="8">
    <location>
        <begin position="555"/>
        <end position="584"/>
    </location>
</feature>
<evidence type="ECO:0000256" key="3">
    <source>
        <dbReference type="ARBA" id="ARBA00022448"/>
    </source>
</evidence>
<protein>
    <submittedName>
        <fullName evidence="11">General substrate transporter</fullName>
    </submittedName>
</protein>
<dbReference type="InterPro" id="IPR005828">
    <property type="entry name" value="MFS_sugar_transport-like"/>
</dbReference>
<reference evidence="11" key="1">
    <citation type="submission" date="2023-03" db="EMBL/GenBank/DDBJ databases">
        <title>Massive genome expansion in bonnet fungi (Mycena s.s.) driven by repeated elements and novel gene families across ecological guilds.</title>
        <authorList>
            <consortium name="Lawrence Berkeley National Laboratory"/>
            <person name="Harder C.B."/>
            <person name="Miyauchi S."/>
            <person name="Viragh M."/>
            <person name="Kuo A."/>
            <person name="Thoen E."/>
            <person name="Andreopoulos B."/>
            <person name="Lu D."/>
            <person name="Skrede I."/>
            <person name="Drula E."/>
            <person name="Henrissat B."/>
            <person name="Morin E."/>
            <person name="Kohler A."/>
            <person name="Barry K."/>
            <person name="LaButti K."/>
            <person name="Morin E."/>
            <person name="Salamov A."/>
            <person name="Lipzen A."/>
            <person name="Mereny Z."/>
            <person name="Hegedus B."/>
            <person name="Baldrian P."/>
            <person name="Stursova M."/>
            <person name="Weitz H."/>
            <person name="Taylor A."/>
            <person name="Grigoriev I.V."/>
            <person name="Nagy L.G."/>
            <person name="Martin F."/>
            <person name="Kauserud H."/>
        </authorList>
    </citation>
    <scope>NUCLEOTIDE SEQUENCE</scope>
    <source>
        <strain evidence="11">CBHHK067</strain>
    </source>
</reference>
<dbReference type="EMBL" id="JARKIE010000027">
    <property type="protein sequence ID" value="KAJ7698092.1"/>
    <property type="molecule type" value="Genomic_DNA"/>
</dbReference>
<proteinExistence type="inferred from homology"/>
<dbReference type="PROSITE" id="PS50850">
    <property type="entry name" value="MFS"/>
    <property type="match status" value="1"/>
</dbReference>
<keyword evidence="4 9" id="KW-0812">Transmembrane</keyword>
<sequence length="584" mass="61006">MAGRPLLYLSSAAASLGDALLGYSLGITAVFQVQPSFIHRIYGVQVTALQIEEQTTGVNPLLPAMIIACYSVTALLASLGSAYTLDFLGRRLSIRIGAVLYFITSCIQMIAPDFATLIAGRAIQGIGAGILSTSTPVYQVEIAPADARGVLAGVEALCMNAGYAASTWVGYAFFAHAKGEHSWRGPYGVQAAVSLILLLFTFILPESPRWLVQNGFKTEGLWTLADLHAAGDVTDESVNHTYYGIVDTLALEGEGRTPRWTDLVRDYPRRTLIGLLARTLAQLNGISALLDFLPERLAQAGFHTTEALFYAGCCTLPYTLGPLPAILFVERVGRRRFLLAGSAALALTLALVGVLQLYVDHWPHMLAHLGGPLGVFVATSAYFFVFGATWGPVPWLLSAELFPFRMRARGMALTTAADWLAEGLSGLVAGPLVHALGGGYYFLLAGACGVSGLVVWGVFVETGDQPLEAIGGVFGDAQPPPRRIEQEDAVLKVSGGMRGGAGVALGAGTAVGMGTGAAAAASQATLQTAHLGASKVTLQPAGASSASTSQLTLQIAAGRKGSDTSADTVVGTDADAGMDKDKDA</sequence>
<evidence type="ECO:0000259" key="10">
    <source>
        <dbReference type="PROSITE" id="PS50850"/>
    </source>
</evidence>
<comment type="caution">
    <text evidence="11">The sequence shown here is derived from an EMBL/GenBank/DDBJ whole genome shotgun (WGS) entry which is preliminary data.</text>
</comment>
<dbReference type="PANTHER" id="PTHR48022">
    <property type="entry name" value="PLASTIDIC GLUCOSE TRANSPORTER 4"/>
    <property type="match status" value="1"/>
</dbReference>
<evidence type="ECO:0000256" key="8">
    <source>
        <dbReference type="SAM" id="MobiDB-lite"/>
    </source>
</evidence>
<name>A0AAD7GJL5_MYCRO</name>
<evidence type="ECO:0000256" key="9">
    <source>
        <dbReference type="SAM" id="Phobius"/>
    </source>
</evidence>
<dbReference type="GO" id="GO:0005351">
    <property type="term" value="F:carbohydrate:proton symporter activity"/>
    <property type="evidence" value="ECO:0007669"/>
    <property type="project" value="TreeGrafter"/>
</dbReference>
<keyword evidence="12" id="KW-1185">Reference proteome</keyword>
<keyword evidence="5 9" id="KW-1133">Transmembrane helix</keyword>
<evidence type="ECO:0000256" key="4">
    <source>
        <dbReference type="ARBA" id="ARBA00022692"/>
    </source>
</evidence>
<keyword evidence="6 9" id="KW-0472">Membrane</keyword>
<comment type="subcellular location">
    <subcellularLocation>
        <location evidence="1">Membrane</location>
        <topology evidence="1">Multi-pass membrane protein</topology>
    </subcellularLocation>
</comment>
<dbReference type="Gene3D" id="1.20.1250.20">
    <property type="entry name" value="MFS general substrate transporter like domains"/>
    <property type="match status" value="1"/>
</dbReference>
<evidence type="ECO:0000313" key="12">
    <source>
        <dbReference type="Proteomes" id="UP001221757"/>
    </source>
</evidence>
<dbReference type="PRINTS" id="PR00171">
    <property type="entry name" value="SUGRTRNSPORT"/>
</dbReference>
<feature type="transmembrane region" description="Helical" evidence="9">
    <location>
        <begin position="92"/>
        <end position="111"/>
    </location>
</feature>
<dbReference type="InterPro" id="IPR050360">
    <property type="entry name" value="MFS_Sugar_Transporters"/>
</dbReference>
<feature type="transmembrane region" description="Helical" evidence="9">
    <location>
        <begin position="439"/>
        <end position="460"/>
    </location>
</feature>
<evidence type="ECO:0000256" key="6">
    <source>
        <dbReference type="ARBA" id="ARBA00023136"/>
    </source>
</evidence>
<dbReference type="PROSITE" id="PS00217">
    <property type="entry name" value="SUGAR_TRANSPORT_2"/>
    <property type="match status" value="1"/>
</dbReference>
<feature type="transmembrane region" description="Helical" evidence="9">
    <location>
        <begin position="187"/>
        <end position="204"/>
    </location>
</feature>
<dbReference type="GO" id="GO:0016020">
    <property type="term" value="C:membrane"/>
    <property type="evidence" value="ECO:0007669"/>
    <property type="project" value="UniProtKB-SubCell"/>
</dbReference>
<dbReference type="Proteomes" id="UP001221757">
    <property type="component" value="Unassembled WGS sequence"/>
</dbReference>
<feature type="domain" description="Major facilitator superfamily (MFS) profile" evidence="10">
    <location>
        <begin position="10"/>
        <end position="464"/>
    </location>
</feature>
<feature type="transmembrane region" description="Helical" evidence="9">
    <location>
        <begin position="61"/>
        <end position="85"/>
    </location>
</feature>
<dbReference type="AlphaFoldDB" id="A0AAD7GJL5"/>
<feature type="transmembrane region" description="Helical" evidence="9">
    <location>
        <begin position="365"/>
        <end position="390"/>
    </location>
</feature>
<dbReference type="Pfam" id="PF00083">
    <property type="entry name" value="Sugar_tr"/>
    <property type="match status" value="1"/>
</dbReference>
<dbReference type="InterPro" id="IPR036259">
    <property type="entry name" value="MFS_trans_sf"/>
</dbReference>
<gene>
    <name evidence="11" type="ORF">B0H17DRAFT_1158401</name>
</gene>
<feature type="transmembrane region" description="Helical" evidence="9">
    <location>
        <begin position="337"/>
        <end position="359"/>
    </location>
</feature>
<dbReference type="InterPro" id="IPR020846">
    <property type="entry name" value="MFS_dom"/>
</dbReference>
<keyword evidence="3" id="KW-0813">Transport</keyword>
<evidence type="ECO:0000256" key="2">
    <source>
        <dbReference type="ARBA" id="ARBA00010992"/>
    </source>
</evidence>
<accession>A0AAD7GJL5</accession>
<dbReference type="InterPro" id="IPR005829">
    <property type="entry name" value="Sugar_transporter_CS"/>
</dbReference>
<evidence type="ECO:0000256" key="7">
    <source>
        <dbReference type="ARBA" id="ARBA00049119"/>
    </source>
</evidence>
<dbReference type="SUPFAM" id="SSF103473">
    <property type="entry name" value="MFS general substrate transporter"/>
    <property type="match status" value="1"/>
</dbReference>
<evidence type="ECO:0000256" key="5">
    <source>
        <dbReference type="ARBA" id="ARBA00022989"/>
    </source>
</evidence>
<dbReference type="InterPro" id="IPR003663">
    <property type="entry name" value="Sugar/inositol_transpt"/>
</dbReference>
<evidence type="ECO:0000256" key="1">
    <source>
        <dbReference type="ARBA" id="ARBA00004141"/>
    </source>
</evidence>
<dbReference type="PROSITE" id="PS00216">
    <property type="entry name" value="SUGAR_TRANSPORT_1"/>
    <property type="match status" value="2"/>
</dbReference>
<comment type="similarity">
    <text evidence="2">Belongs to the major facilitator superfamily. Sugar transporter (TC 2.A.1.1) family.</text>
</comment>